<dbReference type="InterPro" id="IPR012347">
    <property type="entry name" value="Ferritin-like"/>
</dbReference>
<dbReference type="InterPro" id="IPR003251">
    <property type="entry name" value="Rr_diiron-bd_dom"/>
</dbReference>
<organism evidence="6 7">
    <name type="scientific">Caldisalinibacter kiritimatiensis</name>
    <dbReference type="NCBI Taxonomy" id="1304284"/>
    <lineage>
        <taxon>Bacteria</taxon>
        <taxon>Bacillati</taxon>
        <taxon>Bacillota</taxon>
        <taxon>Tissierellia</taxon>
        <taxon>Tissierellales</taxon>
        <taxon>Thermohalobacteraceae</taxon>
        <taxon>Caldisalinibacter</taxon>
    </lineage>
</organism>
<evidence type="ECO:0000259" key="4">
    <source>
        <dbReference type="PROSITE" id="PS50903"/>
    </source>
</evidence>
<feature type="domain" description="Rubredoxin-like" evidence="4">
    <location>
        <begin position="148"/>
        <end position="181"/>
    </location>
</feature>
<evidence type="ECO:0000256" key="1">
    <source>
        <dbReference type="ARBA" id="ARBA00001965"/>
    </source>
</evidence>
<dbReference type="AlphaFoldDB" id="R1AR77"/>
<dbReference type="EMBL" id="ARZA01000256">
    <property type="protein sequence ID" value="EOC99662.1"/>
    <property type="molecule type" value="Genomic_DNA"/>
</dbReference>
<dbReference type="SUPFAM" id="SSF57802">
    <property type="entry name" value="Rubredoxin-like"/>
    <property type="match status" value="1"/>
</dbReference>
<dbReference type="PROSITE" id="PS50903">
    <property type="entry name" value="RUBREDOXIN_LIKE"/>
    <property type="match status" value="1"/>
</dbReference>
<dbReference type="InterPro" id="IPR024934">
    <property type="entry name" value="Rubredoxin-like_dom"/>
</dbReference>
<dbReference type="eggNOG" id="COG1592">
    <property type="taxonomic scope" value="Bacteria"/>
</dbReference>
<evidence type="ECO:0000259" key="5">
    <source>
        <dbReference type="PROSITE" id="PS50905"/>
    </source>
</evidence>
<dbReference type="InterPro" id="IPR009040">
    <property type="entry name" value="Ferritin-like_diiron"/>
</dbReference>
<sequence length="183" mass="20216">MNAMTAENLRSAFGGESQAHMRYRVWAKKAEEEGFKNVATLFRAISYAEEVHASNHFEALKDEKGDFLVASGSGFGLGTTSENLQAAADGEMFEVEQMYPAYKAVAEMQGEKLAARFMHYALEAEKTHAELYLKAKDSVDEGKDFNIDSVHVCEICGYTTIDEAPDVCPVCGAKIEKFKAFSE</sequence>
<keyword evidence="3" id="KW-0249">Electron transport</keyword>
<gene>
    <name evidence="6" type="ORF">L21TH_2305</name>
</gene>
<evidence type="ECO:0000313" key="7">
    <source>
        <dbReference type="Proteomes" id="UP000013378"/>
    </source>
</evidence>
<dbReference type="InterPro" id="IPR048574">
    <property type="entry name" value="RUBY_RBDX"/>
</dbReference>
<dbReference type="PANTHER" id="PTHR33746:SF4">
    <property type="entry name" value="RUBRERYTHRIN"/>
    <property type="match status" value="1"/>
</dbReference>
<evidence type="ECO:0000256" key="3">
    <source>
        <dbReference type="ARBA" id="ARBA00022982"/>
    </source>
</evidence>
<dbReference type="PANTHER" id="PTHR33746">
    <property type="entry name" value="RUBRERYTHRIN"/>
    <property type="match status" value="1"/>
</dbReference>
<dbReference type="RefSeq" id="WP_006316469.1">
    <property type="nucleotide sequence ID" value="NZ_ARZA01000256.1"/>
</dbReference>
<protein>
    <submittedName>
        <fullName evidence="6">Rubrerythrin</fullName>
    </submittedName>
</protein>
<dbReference type="Pfam" id="PF21349">
    <property type="entry name" value="RUBY_RBDX"/>
    <property type="match status" value="1"/>
</dbReference>
<dbReference type="Proteomes" id="UP000013378">
    <property type="component" value="Unassembled WGS sequence"/>
</dbReference>
<dbReference type="SUPFAM" id="SSF47240">
    <property type="entry name" value="Ferritin-like"/>
    <property type="match status" value="1"/>
</dbReference>
<dbReference type="OrthoDB" id="9799749at2"/>
<dbReference type="InterPro" id="IPR052753">
    <property type="entry name" value="Rbr2/Nigerythrin"/>
</dbReference>
<evidence type="ECO:0000256" key="2">
    <source>
        <dbReference type="ARBA" id="ARBA00022448"/>
    </source>
</evidence>
<dbReference type="CDD" id="cd00729">
    <property type="entry name" value="rubredoxin_SM"/>
    <property type="match status" value="1"/>
</dbReference>
<dbReference type="GO" id="GO:0016491">
    <property type="term" value="F:oxidoreductase activity"/>
    <property type="evidence" value="ECO:0007669"/>
    <property type="project" value="InterPro"/>
</dbReference>
<dbReference type="GO" id="GO:0005506">
    <property type="term" value="F:iron ion binding"/>
    <property type="evidence" value="ECO:0007669"/>
    <property type="project" value="InterPro"/>
</dbReference>
<dbReference type="PATRIC" id="fig|1304284.3.peg.2254"/>
<evidence type="ECO:0000313" key="6">
    <source>
        <dbReference type="EMBL" id="EOC99662.1"/>
    </source>
</evidence>
<name>R1AR77_9FIRM</name>
<dbReference type="Pfam" id="PF02915">
    <property type="entry name" value="Rubrerythrin"/>
    <property type="match status" value="1"/>
</dbReference>
<reference evidence="6 7" key="1">
    <citation type="journal article" date="2015" name="Geomicrobiol. J.">
        <title>Caldisalinibacter kiritimatiensis gen. nov., sp. nov., a moderately thermohalophilic thiosulfate-reducing bacterium from a hypersaline microbial mat.</title>
        <authorList>
            <person name="Ben Hania W."/>
            <person name="Joseph M."/>
            <person name="Fiebig A."/>
            <person name="Bunk B."/>
            <person name="Klenk H.-P."/>
            <person name="Fardeau M.-L."/>
            <person name="Spring S."/>
        </authorList>
    </citation>
    <scope>NUCLEOTIDE SEQUENCE [LARGE SCALE GENOMIC DNA]</scope>
    <source>
        <strain evidence="6 7">L21-TH-D2</strain>
    </source>
</reference>
<dbReference type="STRING" id="1304284.L21TH_2305"/>
<dbReference type="CDD" id="cd01041">
    <property type="entry name" value="Rubrerythrin"/>
    <property type="match status" value="1"/>
</dbReference>
<comment type="cofactor">
    <cofactor evidence="1">
        <name>Fe(3+)</name>
        <dbReference type="ChEBI" id="CHEBI:29034"/>
    </cofactor>
</comment>
<dbReference type="Gene3D" id="2.20.28.10">
    <property type="match status" value="1"/>
</dbReference>
<proteinExistence type="predicted"/>
<dbReference type="PROSITE" id="PS50905">
    <property type="entry name" value="FERRITIN_LIKE"/>
    <property type="match status" value="1"/>
</dbReference>
<keyword evidence="7" id="KW-1185">Reference proteome</keyword>
<dbReference type="Gene3D" id="1.20.1260.10">
    <property type="match status" value="1"/>
</dbReference>
<accession>R1AR77</accession>
<dbReference type="InterPro" id="IPR009078">
    <property type="entry name" value="Ferritin-like_SF"/>
</dbReference>
<comment type="caution">
    <text evidence="6">The sequence shown here is derived from an EMBL/GenBank/DDBJ whole genome shotgun (WGS) entry which is preliminary data.</text>
</comment>
<keyword evidence="2" id="KW-0813">Transport</keyword>
<feature type="domain" description="Ferritin-like diiron" evidence="5">
    <location>
        <begin position="1"/>
        <end position="143"/>
    </location>
</feature>